<evidence type="ECO:0000259" key="5">
    <source>
        <dbReference type="PROSITE" id="PS50043"/>
    </source>
</evidence>
<protein>
    <submittedName>
        <fullName evidence="7">Response regulator</fullName>
    </submittedName>
</protein>
<dbReference type="InterPro" id="IPR001789">
    <property type="entry name" value="Sig_transdc_resp-reg_receiver"/>
</dbReference>
<organism evidence="7 8">
    <name type="scientific">Qipengyuania pacifica</name>
    <dbReference type="NCBI Taxonomy" id="2860199"/>
    <lineage>
        <taxon>Bacteria</taxon>
        <taxon>Pseudomonadati</taxon>
        <taxon>Pseudomonadota</taxon>
        <taxon>Alphaproteobacteria</taxon>
        <taxon>Sphingomonadales</taxon>
        <taxon>Erythrobacteraceae</taxon>
        <taxon>Qipengyuania</taxon>
    </lineage>
</organism>
<dbReference type="Proteomes" id="UP000776651">
    <property type="component" value="Unassembled WGS sequence"/>
</dbReference>
<dbReference type="PROSITE" id="PS50043">
    <property type="entry name" value="HTH_LUXR_2"/>
    <property type="match status" value="1"/>
</dbReference>
<evidence type="ECO:0000256" key="4">
    <source>
        <dbReference type="PROSITE-ProRule" id="PRU00169"/>
    </source>
</evidence>
<dbReference type="InterPro" id="IPR016032">
    <property type="entry name" value="Sig_transdc_resp-reg_C-effctor"/>
</dbReference>
<evidence type="ECO:0000256" key="1">
    <source>
        <dbReference type="ARBA" id="ARBA00023015"/>
    </source>
</evidence>
<evidence type="ECO:0000256" key="3">
    <source>
        <dbReference type="ARBA" id="ARBA00023163"/>
    </source>
</evidence>
<dbReference type="Gene3D" id="3.40.50.2300">
    <property type="match status" value="1"/>
</dbReference>
<sequence length="221" mass="24792">MFDRVAHEEPVVHVIDDDDSIRDSIANLLLSIGRCAMTYQSAVEFLEVADRSVPGCILTDVRLPGMSGLELQRRLLSAGNNMPIILMTGFADIPMTVRGMKNGALDFLLKPLNEQNILEALDNALELDKRRRAQAEEDSVLRDQYEALTSRERQVLALVAAGKRNREVAEMLSLSEITIKIHRSTTMRKLNARNLQDIVRKHESIQRLGIDATFPSQTQLA</sequence>
<comment type="caution">
    <text evidence="7">The sequence shown here is derived from an EMBL/GenBank/DDBJ whole genome shotgun (WGS) entry which is preliminary data.</text>
</comment>
<dbReference type="InterPro" id="IPR036388">
    <property type="entry name" value="WH-like_DNA-bd_sf"/>
</dbReference>
<dbReference type="InterPro" id="IPR000792">
    <property type="entry name" value="Tscrpt_reg_LuxR_C"/>
</dbReference>
<keyword evidence="1" id="KW-0805">Transcription regulation</keyword>
<feature type="domain" description="Response regulatory" evidence="6">
    <location>
        <begin position="11"/>
        <end position="125"/>
    </location>
</feature>
<dbReference type="EMBL" id="JAIGNQ010000004">
    <property type="protein sequence ID" value="MBX7489828.1"/>
    <property type="molecule type" value="Genomic_DNA"/>
</dbReference>
<accession>A0ABS7JKB2</accession>
<keyword evidence="3" id="KW-0804">Transcription</keyword>
<dbReference type="PROSITE" id="PS50110">
    <property type="entry name" value="RESPONSE_REGULATORY"/>
    <property type="match status" value="1"/>
</dbReference>
<dbReference type="SUPFAM" id="SSF46894">
    <property type="entry name" value="C-terminal effector domain of the bipartite response regulators"/>
    <property type="match status" value="1"/>
</dbReference>
<dbReference type="SMART" id="SM00448">
    <property type="entry name" value="REC"/>
    <property type="match status" value="1"/>
</dbReference>
<gene>
    <name evidence="7" type="ORF">K3177_15070</name>
</gene>
<name>A0ABS7JKB2_9SPHN</name>
<dbReference type="Gene3D" id="1.10.10.10">
    <property type="entry name" value="Winged helix-like DNA-binding domain superfamily/Winged helix DNA-binding domain"/>
    <property type="match status" value="1"/>
</dbReference>
<keyword evidence="2" id="KW-0238">DNA-binding</keyword>
<feature type="modified residue" description="4-aspartylphosphate" evidence="4">
    <location>
        <position position="60"/>
    </location>
</feature>
<evidence type="ECO:0000256" key="2">
    <source>
        <dbReference type="ARBA" id="ARBA00023125"/>
    </source>
</evidence>
<keyword evidence="8" id="KW-1185">Reference proteome</keyword>
<dbReference type="PRINTS" id="PR00038">
    <property type="entry name" value="HTHLUXR"/>
</dbReference>
<feature type="domain" description="HTH luxR-type" evidence="5">
    <location>
        <begin position="141"/>
        <end position="206"/>
    </location>
</feature>
<keyword evidence="4" id="KW-0597">Phosphoprotein</keyword>
<dbReference type="PANTHER" id="PTHR44688">
    <property type="entry name" value="DNA-BINDING TRANSCRIPTIONAL ACTIVATOR DEVR_DOSR"/>
    <property type="match status" value="1"/>
</dbReference>
<dbReference type="Pfam" id="PF00072">
    <property type="entry name" value="Response_reg"/>
    <property type="match status" value="1"/>
</dbReference>
<dbReference type="SUPFAM" id="SSF52172">
    <property type="entry name" value="CheY-like"/>
    <property type="match status" value="1"/>
</dbReference>
<dbReference type="SMART" id="SM00421">
    <property type="entry name" value="HTH_LUXR"/>
    <property type="match status" value="1"/>
</dbReference>
<evidence type="ECO:0000313" key="7">
    <source>
        <dbReference type="EMBL" id="MBX7489828.1"/>
    </source>
</evidence>
<dbReference type="CDD" id="cd06170">
    <property type="entry name" value="LuxR_C_like"/>
    <property type="match status" value="1"/>
</dbReference>
<reference evidence="7 8" key="1">
    <citation type="submission" date="2021-08" db="EMBL/GenBank/DDBJ databases">
        <title>Comparative Genomics Analysis of the Genus Qipengyuania Reveals Extensive Genetic Diversity and Metabolic Versatility, Including the Description of Fifteen Novel Species.</title>
        <authorList>
            <person name="Liu Y."/>
        </authorList>
    </citation>
    <scope>NUCLEOTIDE SEQUENCE [LARGE SCALE GENOMIC DNA]</scope>
    <source>
        <strain evidence="7 8">GH25</strain>
    </source>
</reference>
<dbReference type="Pfam" id="PF00196">
    <property type="entry name" value="GerE"/>
    <property type="match status" value="1"/>
</dbReference>
<dbReference type="PANTHER" id="PTHR44688:SF16">
    <property type="entry name" value="DNA-BINDING TRANSCRIPTIONAL ACTIVATOR DEVR_DOSR"/>
    <property type="match status" value="1"/>
</dbReference>
<proteinExistence type="predicted"/>
<evidence type="ECO:0000259" key="6">
    <source>
        <dbReference type="PROSITE" id="PS50110"/>
    </source>
</evidence>
<evidence type="ECO:0000313" key="8">
    <source>
        <dbReference type="Proteomes" id="UP000776651"/>
    </source>
</evidence>
<dbReference type="RefSeq" id="WP_221598896.1">
    <property type="nucleotide sequence ID" value="NZ_JAIGNQ010000004.1"/>
</dbReference>
<dbReference type="InterPro" id="IPR011006">
    <property type="entry name" value="CheY-like_superfamily"/>
</dbReference>